<dbReference type="Proteomes" id="UP000484381">
    <property type="component" value="Unassembled WGS sequence"/>
</dbReference>
<sequence length="76" mass="8796">MRNAKPLQGRLMVTIVSGSRRALRSDTLSGLLRFVRQRACSGAFLAQGRAQPKTRRNDAREALTRERARQWKMERR</sequence>
<accession>A0A7X1N722</accession>
<evidence type="ECO:0000313" key="3">
    <source>
        <dbReference type="Proteomes" id="UP000484381"/>
    </source>
</evidence>
<dbReference type="RefSeq" id="WP_152755964.1">
    <property type="nucleotide sequence ID" value="NZ_WHNP01000004.1"/>
</dbReference>
<feature type="region of interest" description="Disordered" evidence="1">
    <location>
        <begin position="47"/>
        <end position="76"/>
    </location>
</feature>
<evidence type="ECO:0000313" key="2">
    <source>
        <dbReference type="EMBL" id="MPW16539.1"/>
    </source>
</evidence>
<name>A0A7X1N722_9BURK</name>
<dbReference type="EMBL" id="WHNP01000004">
    <property type="protein sequence ID" value="MPW16539.1"/>
    <property type="molecule type" value="Genomic_DNA"/>
</dbReference>
<evidence type="ECO:0000256" key="1">
    <source>
        <dbReference type="SAM" id="MobiDB-lite"/>
    </source>
</evidence>
<proteinExistence type="predicted"/>
<dbReference type="AlphaFoldDB" id="A0A7X1N722"/>
<gene>
    <name evidence="2" type="ORF">GCT13_06220</name>
</gene>
<organism evidence="2 3">
    <name type="scientific">Paraburkholderia franconis</name>
    <dbReference type="NCBI Taxonomy" id="2654983"/>
    <lineage>
        <taxon>Bacteria</taxon>
        <taxon>Pseudomonadati</taxon>
        <taxon>Pseudomonadota</taxon>
        <taxon>Betaproteobacteria</taxon>
        <taxon>Burkholderiales</taxon>
        <taxon>Burkholderiaceae</taxon>
        <taxon>Paraburkholderia</taxon>
    </lineage>
</organism>
<protein>
    <submittedName>
        <fullName evidence="2">Uncharacterized protein</fullName>
    </submittedName>
</protein>
<reference evidence="2 3" key="1">
    <citation type="submission" date="2019-10" db="EMBL/GenBank/DDBJ databases">
        <title>Paraburkholderia sp. isolated from nodules of Mimosa pudica from Brazilian Atlantic Forest soils.</title>
        <authorList>
            <person name="Paulitsch F."/>
            <person name="Hungria M."/>
            <person name="Dall'Agnol R."/>
        </authorList>
    </citation>
    <scope>NUCLEOTIDE SEQUENCE [LARGE SCALE GENOMIC DNA]</scope>
    <source>
        <strain evidence="2 3">CNPSo 3157</strain>
    </source>
</reference>
<keyword evidence="3" id="KW-1185">Reference proteome</keyword>
<feature type="compositionally biased region" description="Basic and acidic residues" evidence="1">
    <location>
        <begin position="55"/>
        <end position="76"/>
    </location>
</feature>
<comment type="caution">
    <text evidence="2">The sequence shown here is derived from an EMBL/GenBank/DDBJ whole genome shotgun (WGS) entry which is preliminary data.</text>
</comment>